<accession>A1CIK1</accession>
<dbReference type="GeneID" id="4703620"/>
<feature type="compositionally biased region" description="Low complexity" evidence="2">
    <location>
        <begin position="97"/>
        <end position="112"/>
    </location>
</feature>
<dbReference type="PANTHER" id="PTHR30466:SF1">
    <property type="entry name" value="FMN REDUCTASE (NADH) RUTF"/>
    <property type="match status" value="1"/>
</dbReference>
<reference evidence="4 5" key="1">
    <citation type="journal article" date="2008" name="PLoS Genet.">
        <title>Genomic islands in the pathogenic filamentous fungus Aspergillus fumigatus.</title>
        <authorList>
            <person name="Fedorova N.D."/>
            <person name="Khaldi N."/>
            <person name="Joardar V.S."/>
            <person name="Maiti R."/>
            <person name="Amedeo P."/>
            <person name="Anderson M.J."/>
            <person name="Crabtree J."/>
            <person name="Silva J.C."/>
            <person name="Badger J.H."/>
            <person name="Albarraq A."/>
            <person name="Angiuoli S."/>
            <person name="Bussey H."/>
            <person name="Bowyer P."/>
            <person name="Cotty P.J."/>
            <person name="Dyer P.S."/>
            <person name="Egan A."/>
            <person name="Galens K."/>
            <person name="Fraser-Liggett C.M."/>
            <person name="Haas B.J."/>
            <person name="Inman J.M."/>
            <person name="Kent R."/>
            <person name="Lemieux S."/>
            <person name="Malavazi I."/>
            <person name="Orvis J."/>
            <person name="Roemer T."/>
            <person name="Ronning C.M."/>
            <person name="Sundaram J.P."/>
            <person name="Sutton G."/>
            <person name="Turner G."/>
            <person name="Venter J.C."/>
            <person name="White O.R."/>
            <person name="Whitty B.R."/>
            <person name="Youngman P."/>
            <person name="Wolfe K.H."/>
            <person name="Goldman G.H."/>
            <person name="Wortman J.R."/>
            <person name="Jiang B."/>
            <person name="Denning D.W."/>
            <person name="Nierman W.C."/>
        </authorList>
    </citation>
    <scope>NUCLEOTIDE SEQUENCE [LARGE SCALE GENOMIC DNA]</scope>
    <source>
        <strain evidence="5">ATCC 1007 / CBS 513.65 / DSM 816 / NCTC 3887 / NRRL 1</strain>
    </source>
</reference>
<evidence type="ECO:0000256" key="2">
    <source>
        <dbReference type="SAM" id="MobiDB-lite"/>
    </source>
</evidence>
<dbReference type="VEuPathDB" id="FungiDB:ACLA_051780"/>
<dbReference type="SUPFAM" id="SSF50475">
    <property type="entry name" value="FMN-binding split barrel"/>
    <property type="match status" value="1"/>
</dbReference>
<dbReference type="eggNOG" id="ENOG502RYSQ">
    <property type="taxonomic scope" value="Eukaryota"/>
</dbReference>
<dbReference type="AlphaFoldDB" id="A1CIK1"/>
<sequence>MVLSPILLPSTPPSYPELHLRELCPLFYRRDEAPILAICALGQIYSSCTSAQASSVLIKRLHPLDHRCISTLCNPLIVPAAGHGTPTPSWPRRLYGTSSPQASSAQTTQPAPETCVPPTPLSDQIRLLMRRVPYPVAIITATDPHGPVDQAFRGMTVSSFNTVTLHPEPVVSFNVRRPSETLAALQSSRRFLVHLLAPTPATASLARDFSRGNHNLALLAGEGDFEFAPHVPTAAAVDADACDRALPILRRRPASVLASASTSDADPVQEDFPFVFECRLNPQSVEVHDHTIVVGTVVRALSPHVHGSEVEKPGAGFSAKELCLTYANTRFWGMGHEI</sequence>
<evidence type="ECO:0000259" key="3">
    <source>
        <dbReference type="SMART" id="SM00903"/>
    </source>
</evidence>
<dbReference type="InterPro" id="IPR002563">
    <property type="entry name" value="Flavin_Rdtase-like_dom"/>
</dbReference>
<organism evidence="4 5">
    <name type="scientific">Aspergillus clavatus (strain ATCC 1007 / CBS 513.65 / DSM 816 / NCTC 3887 / NRRL 1 / QM 1276 / 107)</name>
    <dbReference type="NCBI Taxonomy" id="344612"/>
    <lineage>
        <taxon>Eukaryota</taxon>
        <taxon>Fungi</taxon>
        <taxon>Dikarya</taxon>
        <taxon>Ascomycota</taxon>
        <taxon>Pezizomycotina</taxon>
        <taxon>Eurotiomycetes</taxon>
        <taxon>Eurotiomycetidae</taxon>
        <taxon>Eurotiales</taxon>
        <taxon>Aspergillaceae</taxon>
        <taxon>Aspergillus</taxon>
        <taxon>Aspergillus subgen. Fumigati</taxon>
    </lineage>
</organism>
<dbReference type="FunFam" id="2.30.110.10:FF:000025">
    <property type="entry name" value="Puatative oxidoreductase"/>
    <property type="match status" value="1"/>
</dbReference>
<evidence type="ECO:0000256" key="1">
    <source>
        <dbReference type="ARBA" id="ARBA00023002"/>
    </source>
</evidence>
<dbReference type="GO" id="GO:0042602">
    <property type="term" value="F:riboflavin reductase (NADPH) activity"/>
    <property type="evidence" value="ECO:0007669"/>
    <property type="project" value="TreeGrafter"/>
</dbReference>
<dbReference type="RefSeq" id="XP_001272132.1">
    <property type="nucleotide sequence ID" value="XM_001272131.1"/>
</dbReference>
<evidence type="ECO:0000313" key="5">
    <source>
        <dbReference type="Proteomes" id="UP000006701"/>
    </source>
</evidence>
<gene>
    <name evidence="4" type="ORF">ACLA_051780</name>
</gene>
<dbReference type="EMBL" id="DS027054">
    <property type="protein sequence ID" value="EAW10706.1"/>
    <property type="molecule type" value="Genomic_DNA"/>
</dbReference>
<dbReference type="HOGENOM" id="CLU_070401_1_0_1"/>
<dbReference type="Pfam" id="PF01613">
    <property type="entry name" value="Flavin_Reduct"/>
    <property type="match status" value="1"/>
</dbReference>
<dbReference type="Proteomes" id="UP000006701">
    <property type="component" value="Unassembled WGS sequence"/>
</dbReference>
<dbReference type="InterPro" id="IPR012349">
    <property type="entry name" value="Split_barrel_FMN-bd"/>
</dbReference>
<keyword evidence="5" id="KW-1185">Reference proteome</keyword>
<proteinExistence type="predicted"/>
<feature type="region of interest" description="Disordered" evidence="2">
    <location>
        <begin position="91"/>
        <end position="117"/>
    </location>
</feature>
<feature type="domain" description="Flavin reductase like" evidence="3">
    <location>
        <begin position="129"/>
        <end position="307"/>
    </location>
</feature>
<dbReference type="OrthoDB" id="2015405at2759"/>
<dbReference type="SMART" id="SM00903">
    <property type="entry name" value="Flavin_Reduct"/>
    <property type="match status" value="1"/>
</dbReference>
<name>A1CIK1_ASPCL</name>
<dbReference type="Gene3D" id="2.30.110.10">
    <property type="entry name" value="Electron Transport, Fmn-binding Protein, Chain A"/>
    <property type="match status" value="1"/>
</dbReference>
<evidence type="ECO:0000313" key="4">
    <source>
        <dbReference type="EMBL" id="EAW10706.1"/>
    </source>
</evidence>
<keyword evidence="1" id="KW-0560">Oxidoreductase</keyword>
<dbReference type="OMA" id="DQRRYTS"/>
<dbReference type="PANTHER" id="PTHR30466">
    <property type="entry name" value="FLAVIN REDUCTASE"/>
    <property type="match status" value="1"/>
</dbReference>
<dbReference type="InterPro" id="IPR050268">
    <property type="entry name" value="NADH-dep_flavin_reductase"/>
</dbReference>
<dbReference type="KEGG" id="act:ACLA_051780"/>
<dbReference type="STRING" id="344612.A1CIK1"/>
<dbReference type="GO" id="GO:0010181">
    <property type="term" value="F:FMN binding"/>
    <property type="evidence" value="ECO:0007669"/>
    <property type="project" value="InterPro"/>
</dbReference>
<protein>
    <submittedName>
        <fullName evidence="4">Puatative oxidoreductase</fullName>
    </submittedName>
</protein>